<evidence type="ECO:0000259" key="1">
    <source>
        <dbReference type="Pfam" id="PF06862"/>
    </source>
</evidence>
<dbReference type="PANTHER" id="PTHR12933">
    <property type="entry name" value="ORF PROTEIN-RELATED"/>
    <property type="match status" value="1"/>
</dbReference>
<dbReference type="Proteomes" id="UP000087171">
    <property type="component" value="Chromosome Ca2"/>
</dbReference>
<protein>
    <submittedName>
        <fullName evidence="3">U3 small nucleolar RNA-associated protein 25-like</fullName>
    </submittedName>
</protein>
<evidence type="ECO:0000313" key="2">
    <source>
        <dbReference type="Proteomes" id="UP000087171"/>
    </source>
</evidence>
<dbReference type="GO" id="GO:0000462">
    <property type="term" value="P:maturation of SSU-rRNA from tricistronic rRNA transcript (SSU-rRNA, 5.8S rRNA, LSU-rRNA)"/>
    <property type="evidence" value="ECO:0007669"/>
    <property type="project" value="TreeGrafter"/>
</dbReference>
<keyword evidence="2" id="KW-1185">Reference proteome</keyword>
<dbReference type="AlphaFoldDB" id="A0A1S3DY62"/>
<dbReference type="RefSeq" id="XP_012568395.1">
    <property type="nucleotide sequence ID" value="XM_012712941.2"/>
</dbReference>
<reference evidence="3" key="2">
    <citation type="submission" date="2025-08" db="UniProtKB">
        <authorList>
            <consortium name="RefSeq"/>
        </authorList>
    </citation>
    <scope>IDENTIFICATION</scope>
    <source>
        <tissue evidence="3">Etiolated seedlings</tissue>
    </source>
</reference>
<name>A0A1S3DY62_CICAR</name>
<accession>A0A1S3DY62</accession>
<dbReference type="InterPro" id="IPR010678">
    <property type="entry name" value="UTP25"/>
</dbReference>
<gene>
    <name evidence="3" type="primary">LOC101494015</name>
</gene>
<feature type="domain" description="UTP25 C-terminal" evidence="1">
    <location>
        <begin position="1"/>
        <end position="36"/>
    </location>
</feature>
<dbReference type="InterPro" id="IPR053939">
    <property type="entry name" value="UTP25_C"/>
</dbReference>
<dbReference type="GO" id="GO:0019843">
    <property type="term" value="F:rRNA binding"/>
    <property type="evidence" value="ECO:0007669"/>
    <property type="project" value="TreeGrafter"/>
</dbReference>
<dbReference type="GO" id="GO:0032040">
    <property type="term" value="C:small-subunit processome"/>
    <property type="evidence" value="ECO:0007669"/>
    <property type="project" value="TreeGrafter"/>
</dbReference>
<organism evidence="2 3">
    <name type="scientific">Cicer arietinum</name>
    <name type="common">Chickpea</name>
    <name type="synonym">Garbanzo</name>
    <dbReference type="NCBI Taxonomy" id="3827"/>
    <lineage>
        <taxon>Eukaryota</taxon>
        <taxon>Viridiplantae</taxon>
        <taxon>Streptophyta</taxon>
        <taxon>Embryophyta</taxon>
        <taxon>Tracheophyta</taxon>
        <taxon>Spermatophyta</taxon>
        <taxon>Magnoliopsida</taxon>
        <taxon>eudicotyledons</taxon>
        <taxon>Gunneridae</taxon>
        <taxon>Pentapetalae</taxon>
        <taxon>rosids</taxon>
        <taxon>fabids</taxon>
        <taxon>Fabales</taxon>
        <taxon>Fabaceae</taxon>
        <taxon>Papilionoideae</taxon>
        <taxon>50 kb inversion clade</taxon>
        <taxon>NPAAA clade</taxon>
        <taxon>Hologalegina</taxon>
        <taxon>IRL clade</taxon>
        <taxon>Cicereae</taxon>
        <taxon>Cicer</taxon>
    </lineage>
</organism>
<reference evidence="2" key="1">
    <citation type="journal article" date="2013" name="Nat. Biotechnol.">
        <title>Draft genome sequence of chickpea (Cicer arietinum) provides a resource for trait improvement.</title>
        <authorList>
            <person name="Varshney R.K."/>
            <person name="Song C."/>
            <person name="Saxena R.K."/>
            <person name="Azam S."/>
            <person name="Yu S."/>
            <person name="Sharpe A.G."/>
            <person name="Cannon S."/>
            <person name="Baek J."/>
            <person name="Rosen B.D."/>
            <person name="Tar'an B."/>
            <person name="Millan T."/>
            <person name="Zhang X."/>
            <person name="Ramsay L.D."/>
            <person name="Iwata A."/>
            <person name="Wang Y."/>
            <person name="Nelson W."/>
            <person name="Farmer A.D."/>
            <person name="Gaur P.M."/>
            <person name="Soderlund C."/>
            <person name="Penmetsa R.V."/>
            <person name="Xu C."/>
            <person name="Bharti A.K."/>
            <person name="He W."/>
            <person name="Winter P."/>
            <person name="Zhao S."/>
            <person name="Hane J.K."/>
            <person name="Carrasquilla-Garcia N."/>
            <person name="Condie J.A."/>
            <person name="Upadhyaya H.D."/>
            <person name="Luo M.C."/>
            <person name="Thudi M."/>
            <person name="Gowda C.L."/>
            <person name="Singh N.P."/>
            <person name="Lichtenzveig J."/>
            <person name="Gali K.K."/>
            <person name="Rubio J."/>
            <person name="Nadarajan N."/>
            <person name="Dolezel J."/>
            <person name="Bansal K.C."/>
            <person name="Xu X."/>
            <person name="Edwards D."/>
            <person name="Zhang G."/>
            <person name="Kahl G."/>
            <person name="Gil J."/>
            <person name="Singh K.B."/>
            <person name="Datta S.K."/>
            <person name="Jackson S.A."/>
            <person name="Wang J."/>
            <person name="Cook D.R."/>
        </authorList>
    </citation>
    <scope>NUCLEOTIDE SEQUENCE [LARGE SCALE GENOMIC DNA]</scope>
    <source>
        <strain evidence="2">cv. CDC Frontier</strain>
    </source>
</reference>
<dbReference type="PANTHER" id="PTHR12933:SF0">
    <property type="entry name" value="U3 SMALL NUCLEOLAR RNA-ASSOCIATED PROTEIN 25 HOMOLOG"/>
    <property type="match status" value="1"/>
</dbReference>
<dbReference type="GO" id="GO:0034511">
    <property type="term" value="F:U3 snoRNA binding"/>
    <property type="evidence" value="ECO:0007669"/>
    <property type="project" value="InterPro"/>
</dbReference>
<sequence length="103" mass="12425">MLYTERSHFYHRYKIRGVQNLIIYSLPERKEIYPEVGWNESGQPIDPNNSMFVSYIGAVVRQNIPITIDDWRNKALKDAKDILWNDIQINFLIHSFVIYYFFH</sequence>
<dbReference type="STRING" id="3827.A0A1S3DY62"/>
<dbReference type="OrthoDB" id="1433899at2759"/>
<proteinExistence type="predicted"/>
<evidence type="ECO:0000313" key="3">
    <source>
        <dbReference type="RefSeq" id="XP_012568395.1"/>
    </source>
</evidence>
<dbReference type="Pfam" id="PF06862">
    <property type="entry name" value="Utp25_C"/>
    <property type="match status" value="1"/>
</dbReference>